<dbReference type="PANTHER" id="PTHR14269:SF62">
    <property type="entry name" value="CDP-DIACYLGLYCEROL--GLYCEROL-3-PHOSPHATE 3-PHOSPHATIDYLTRANSFERASE 1, CHLOROPLASTIC"/>
    <property type="match status" value="1"/>
</dbReference>
<evidence type="ECO:0000256" key="6">
    <source>
        <dbReference type="ARBA" id="ARBA00022989"/>
    </source>
</evidence>
<evidence type="ECO:0000313" key="14">
    <source>
        <dbReference type="Proteomes" id="UP000178086"/>
    </source>
</evidence>
<evidence type="ECO:0000313" key="13">
    <source>
        <dbReference type="EMBL" id="OFW32056.1"/>
    </source>
</evidence>
<feature type="transmembrane region" description="Helical" evidence="12">
    <location>
        <begin position="124"/>
        <end position="141"/>
    </location>
</feature>
<organism evidence="13 14">
    <name type="scientific">Candidatus Aquicultor primus</name>
    <dbReference type="NCBI Taxonomy" id="1797195"/>
    <lineage>
        <taxon>Bacteria</taxon>
        <taxon>Bacillati</taxon>
        <taxon>Actinomycetota</taxon>
        <taxon>Candidatus Aquicultoria</taxon>
        <taxon>Candidatus Aquicultorales</taxon>
        <taxon>Candidatus Aquicultoraceae</taxon>
        <taxon>Candidatus Aquicultor</taxon>
    </lineage>
</organism>
<dbReference type="AlphaFoldDB" id="A0A1F2ULY0"/>
<evidence type="ECO:0000256" key="7">
    <source>
        <dbReference type="ARBA" id="ARBA00023098"/>
    </source>
</evidence>
<name>A0A1F2ULY0_9ACTN</name>
<keyword evidence="8 12" id="KW-0472">Membrane</keyword>
<evidence type="ECO:0000256" key="9">
    <source>
        <dbReference type="ARBA" id="ARBA00023209"/>
    </source>
</evidence>
<dbReference type="Pfam" id="PF01066">
    <property type="entry name" value="CDP-OH_P_transf"/>
    <property type="match status" value="1"/>
</dbReference>
<keyword evidence="10" id="KW-1208">Phospholipid metabolism</keyword>
<evidence type="ECO:0000256" key="10">
    <source>
        <dbReference type="ARBA" id="ARBA00023264"/>
    </source>
</evidence>
<keyword evidence="5 12" id="KW-0812">Transmembrane</keyword>
<evidence type="ECO:0000256" key="3">
    <source>
        <dbReference type="ARBA" id="ARBA00022516"/>
    </source>
</evidence>
<dbReference type="InterPro" id="IPR043130">
    <property type="entry name" value="CDP-OH_PTrfase_TM_dom"/>
</dbReference>
<dbReference type="GO" id="GO:0008444">
    <property type="term" value="F:CDP-diacylglycerol-glycerol-3-phosphate 3-phosphatidyltransferase activity"/>
    <property type="evidence" value="ECO:0007669"/>
    <property type="project" value="InterPro"/>
</dbReference>
<evidence type="ECO:0000256" key="4">
    <source>
        <dbReference type="ARBA" id="ARBA00022679"/>
    </source>
</evidence>
<dbReference type="InterPro" id="IPR050324">
    <property type="entry name" value="CDP-alcohol_PTase-I"/>
</dbReference>
<dbReference type="PIRSF" id="PIRSF000847">
    <property type="entry name" value="Phos_ph_gly_syn"/>
    <property type="match status" value="1"/>
</dbReference>
<keyword evidence="6 12" id="KW-1133">Transmembrane helix</keyword>
<evidence type="ECO:0000256" key="1">
    <source>
        <dbReference type="ARBA" id="ARBA00004141"/>
    </source>
</evidence>
<evidence type="ECO:0008006" key="15">
    <source>
        <dbReference type="Google" id="ProtNLM"/>
    </source>
</evidence>
<keyword evidence="4 11" id="KW-0808">Transferase</keyword>
<dbReference type="InterPro" id="IPR004570">
    <property type="entry name" value="Phosphatidylglycerol_P_synth"/>
</dbReference>
<comment type="caution">
    <text evidence="13">The sequence shown here is derived from an EMBL/GenBank/DDBJ whole genome shotgun (WGS) entry which is preliminary data.</text>
</comment>
<protein>
    <recommendedName>
        <fullName evidence="15">CDP-diacylglycerol--glycerol-3-phosphate 3-phosphatidyltransferase</fullName>
    </recommendedName>
</protein>
<accession>A0A1F2ULY0</accession>
<comment type="subcellular location">
    <subcellularLocation>
        <location evidence="1">Membrane</location>
        <topology evidence="1">Multi-pass membrane protein</topology>
    </subcellularLocation>
</comment>
<evidence type="ECO:0000256" key="11">
    <source>
        <dbReference type="RuleBase" id="RU003750"/>
    </source>
</evidence>
<evidence type="ECO:0000256" key="5">
    <source>
        <dbReference type="ARBA" id="ARBA00022692"/>
    </source>
</evidence>
<comment type="similarity">
    <text evidence="2 11">Belongs to the CDP-alcohol phosphatidyltransferase class-I family.</text>
</comment>
<evidence type="ECO:0000256" key="12">
    <source>
        <dbReference type="SAM" id="Phobius"/>
    </source>
</evidence>
<dbReference type="InterPro" id="IPR000462">
    <property type="entry name" value="CDP-OH_P_trans"/>
</dbReference>
<dbReference type="UniPathway" id="UPA00085"/>
<reference evidence="13 14" key="1">
    <citation type="journal article" date="2016" name="Nat. Commun.">
        <title>Thousands of microbial genomes shed light on interconnected biogeochemical processes in an aquifer system.</title>
        <authorList>
            <person name="Anantharaman K."/>
            <person name="Brown C.T."/>
            <person name="Hug L.A."/>
            <person name="Sharon I."/>
            <person name="Castelle C.J."/>
            <person name="Probst A.J."/>
            <person name="Thomas B.C."/>
            <person name="Singh A."/>
            <person name="Wilkins M.J."/>
            <person name="Karaoz U."/>
            <person name="Brodie E.L."/>
            <person name="Williams K.H."/>
            <person name="Hubbard S.S."/>
            <person name="Banfield J.F."/>
        </authorList>
    </citation>
    <scope>NUCLEOTIDE SEQUENCE [LARGE SCALE GENOMIC DNA]</scope>
</reference>
<dbReference type="Gene3D" id="1.20.120.1760">
    <property type="match status" value="1"/>
</dbReference>
<evidence type="ECO:0000256" key="8">
    <source>
        <dbReference type="ARBA" id="ARBA00023136"/>
    </source>
</evidence>
<dbReference type="GO" id="GO:0016020">
    <property type="term" value="C:membrane"/>
    <property type="evidence" value="ECO:0007669"/>
    <property type="project" value="UniProtKB-SubCell"/>
</dbReference>
<sequence>MTLNIPNALTFSRLLFIPVFLYALFAGDFEARWLSPLAFGLAALTDCFDGYFARKLNQETEFGKLADPTIDRIFITVAAVAVYLKFQAVIPVWVVFLIVGRDALMSLGWMVLSRYGVKLRVSMLGKTATGFLMSAFFILLADVELNMLVVRSAGLLTLYVGAVLSVISGYIYLKMGISTLVSKQAN</sequence>
<gene>
    <name evidence="13" type="ORF">A2074_04000</name>
</gene>
<evidence type="ECO:0000256" key="2">
    <source>
        <dbReference type="ARBA" id="ARBA00010441"/>
    </source>
</evidence>
<dbReference type="EMBL" id="MELI01000105">
    <property type="protein sequence ID" value="OFW32056.1"/>
    <property type="molecule type" value="Genomic_DNA"/>
</dbReference>
<dbReference type="Proteomes" id="UP000178086">
    <property type="component" value="Unassembled WGS sequence"/>
</dbReference>
<feature type="transmembrane region" description="Helical" evidence="12">
    <location>
        <begin position="153"/>
        <end position="173"/>
    </location>
</feature>
<dbReference type="GO" id="GO:0046474">
    <property type="term" value="P:glycerophospholipid biosynthetic process"/>
    <property type="evidence" value="ECO:0007669"/>
    <property type="project" value="TreeGrafter"/>
</dbReference>
<dbReference type="InterPro" id="IPR048254">
    <property type="entry name" value="CDP_ALCOHOL_P_TRANSF_CS"/>
</dbReference>
<keyword evidence="7" id="KW-0443">Lipid metabolism</keyword>
<keyword evidence="3" id="KW-0444">Lipid biosynthesis</keyword>
<proteinExistence type="inferred from homology"/>
<dbReference type="PROSITE" id="PS00379">
    <property type="entry name" value="CDP_ALCOHOL_P_TRANSF"/>
    <property type="match status" value="1"/>
</dbReference>
<keyword evidence="9" id="KW-0594">Phospholipid biosynthesis</keyword>
<feature type="transmembrane region" description="Helical" evidence="12">
    <location>
        <begin position="7"/>
        <end position="27"/>
    </location>
</feature>
<dbReference type="PANTHER" id="PTHR14269">
    <property type="entry name" value="CDP-DIACYLGLYCEROL--GLYCEROL-3-PHOSPHATE 3-PHOSPHATIDYLTRANSFERASE-RELATED"/>
    <property type="match status" value="1"/>
</dbReference>